<gene>
    <name evidence="2" type="ORF">TPA0598_08_00380</name>
</gene>
<feature type="compositionally biased region" description="Basic and acidic residues" evidence="1">
    <location>
        <begin position="14"/>
        <end position="36"/>
    </location>
</feature>
<sequence>MHRTGDGGPVHSIKLGEGHVRELKAQNDQRDQHTVGEHQPVLRTGTECPPPLPTTPVVPRGVAANSSTKPTRWARDRPQQAGWDKAARAQADVTIRSTRAAVVTSQLTAPLVADSLLARPTDQCGRDTPEAESGIEPGDVLVACRQEDGFHAS</sequence>
<reference evidence="2 3" key="2">
    <citation type="journal article" date="2015" name="Stand. Genomic Sci.">
        <title>Draft genome sequence of marine-derived Streptomyces sp. TP-A0598, a producer of anti-MRSA antibiotic lydicamycins.</title>
        <authorList>
            <person name="Komaki H."/>
            <person name="Ichikawa N."/>
            <person name="Hosoyama A."/>
            <person name="Fujita N."/>
            <person name="Igarashi Y."/>
        </authorList>
    </citation>
    <scope>NUCLEOTIDE SEQUENCE [LARGE SCALE GENOMIC DNA]</scope>
    <source>
        <strain evidence="2 3">NBRC 110027</strain>
    </source>
</reference>
<reference evidence="3" key="1">
    <citation type="submission" date="2014-09" db="EMBL/GenBank/DDBJ databases">
        <title>Whole genome shotgun sequence of Streptomyces sp. NBRC 110027.</title>
        <authorList>
            <person name="Komaki H."/>
            <person name="Ichikawa N."/>
            <person name="Katano-Makiyama Y."/>
            <person name="Hosoyama A."/>
            <person name="Hashimoto M."/>
            <person name="Uohara A."/>
            <person name="Kitahashi Y."/>
            <person name="Ohji S."/>
            <person name="Kimura A."/>
            <person name="Yamazoe A."/>
            <person name="Igarashi Y."/>
            <person name="Fujita N."/>
        </authorList>
    </citation>
    <scope>NUCLEOTIDE SEQUENCE [LARGE SCALE GENOMIC DNA]</scope>
    <source>
        <strain evidence="3">NBRC 110027</strain>
    </source>
</reference>
<keyword evidence="3" id="KW-1185">Reference proteome</keyword>
<evidence type="ECO:0000313" key="2">
    <source>
        <dbReference type="EMBL" id="GAO11127.1"/>
    </source>
</evidence>
<accession>A0A0P4RC25</accession>
<name>A0A0P4RC25_9ACTN</name>
<dbReference type="EMBL" id="BBNO01000008">
    <property type="protein sequence ID" value="GAO11127.1"/>
    <property type="molecule type" value="Genomic_DNA"/>
</dbReference>
<evidence type="ECO:0000313" key="3">
    <source>
        <dbReference type="Proteomes" id="UP000048965"/>
    </source>
</evidence>
<comment type="caution">
    <text evidence="2">The sequence shown here is derived from an EMBL/GenBank/DDBJ whole genome shotgun (WGS) entry which is preliminary data.</text>
</comment>
<protein>
    <submittedName>
        <fullName evidence="2">Uncharacterized protein</fullName>
    </submittedName>
</protein>
<feature type="region of interest" description="Disordered" evidence="1">
    <location>
        <begin position="1"/>
        <end position="88"/>
    </location>
</feature>
<evidence type="ECO:0000256" key="1">
    <source>
        <dbReference type="SAM" id="MobiDB-lite"/>
    </source>
</evidence>
<dbReference type="Proteomes" id="UP000048965">
    <property type="component" value="Unassembled WGS sequence"/>
</dbReference>
<proteinExistence type="predicted"/>
<organism evidence="2 3">
    <name type="scientific">Streptomyces lydicamycinicus</name>
    <dbReference type="NCBI Taxonomy" id="1546107"/>
    <lineage>
        <taxon>Bacteria</taxon>
        <taxon>Bacillati</taxon>
        <taxon>Actinomycetota</taxon>
        <taxon>Actinomycetes</taxon>
        <taxon>Kitasatosporales</taxon>
        <taxon>Streptomycetaceae</taxon>
        <taxon>Streptomyces</taxon>
    </lineage>
</organism>
<dbReference type="AlphaFoldDB" id="A0A0P4RC25"/>